<gene>
    <name evidence="2" type="ORF">PSON_ATCC_30995.1.T0330281</name>
</gene>
<name>A0A8S1M5J0_9CILI</name>
<accession>A0A8S1M5J0</accession>
<dbReference type="Proteomes" id="UP000692954">
    <property type="component" value="Unassembled WGS sequence"/>
</dbReference>
<dbReference type="OrthoDB" id="309699at2759"/>
<evidence type="ECO:0000256" key="1">
    <source>
        <dbReference type="SAM" id="MobiDB-lite"/>
    </source>
</evidence>
<protein>
    <submittedName>
        <fullName evidence="2">Uncharacterized protein</fullName>
    </submittedName>
</protein>
<organism evidence="2 3">
    <name type="scientific">Paramecium sonneborni</name>
    <dbReference type="NCBI Taxonomy" id="65129"/>
    <lineage>
        <taxon>Eukaryota</taxon>
        <taxon>Sar</taxon>
        <taxon>Alveolata</taxon>
        <taxon>Ciliophora</taxon>
        <taxon>Intramacronucleata</taxon>
        <taxon>Oligohymenophorea</taxon>
        <taxon>Peniculida</taxon>
        <taxon>Parameciidae</taxon>
        <taxon>Paramecium</taxon>
    </lineage>
</organism>
<proteinExistence type="predicted"/>
<keyword evidence="3" id="KW-1185">Reference proteome</keyword>
<sequence length="407" mass="48159">MAKCLWCFKELDIFGMLFHKAVCLEYLYSKSLDKLKQAKQAKTITKAQYLKEKRNLREYFMARFKPKVYEAFIKRQKEQQYIIVNPNDLSVGLESDIDIISKKACIESQEISQKSQFFQSFQNQIDPAYNYIRNNYQGNQDQQSMHLTNQFINDDDNNKYNNQIELNQLDDMSIYQNFGNINLQYENQFEQFLQLSFKEENHNLNQSEEKENSFFCCEKPQISTPLSYEEQKENALFKLLQKKVKTNIQKEFKQTFSKNSNKNETQTTRLKCKKTKGETNAFAIKVEKNKANKQQEDLATEIQQIGKNTTAKNNPSKFSKIFEKIKQKNDQLVEISSLKEPNIKQKKQKNIVSINSNTKQNNLNHEKEKSYSKEIIRTRYQASIEKHSYKAKSQNNQRGDKQKIKQK</sequence>
<dbReference type="AlphaFoldDB" id="A0A8S1M5J0"/>
<comment type="caution">
    <text evidence="2">The sequence shown here is derived from an EMBL/GenBank/DDBJ whole genome shotgun (WGS) entry which is preliminary data.</text>
</comment>
<evidence type="ECO:0000313" key="2">
    <source>
        <dbReference type="EMBL" id="CAD8075540.1"/>
    </source>
</evidence>
<dbReference type="EMBL" id="CAJJDN010000033">
    <property type="protein sequence ID" value="CAD8075540.1"/>
    <property type="molecule type" value="Genomic_DNA"/>
</dbReference>
<reference evidence="2" key="1">
    <citation type="submission" date="2021-01" db="EMBL/GenBank/DDBJ databases">
        <authorList>
            <consortium name="Genoscope - CEA"/>
            <person name="William W."/>
        </authorList>
    </citation>
    <scope>NUCLEOTIDE SEQUENCE</scope>
</reference>
<evidence type="ECO:0000313" key="3">
    <source>
        <dbReference type="Proteomes" id="UP000692954"/>
    </source>
</evidence>
<feature type="region of interest" description="Disordered" evidence="1">
    <location>
        <begin position="386"/>
        <end position="407"/>
    </location>
</feature>
<feature type="compositionally biased region" description="Basic and acidic residues" evidence="1">
    <location>
        <begin position="398"/>
        <end position="407"/>
    </location>
</feature>